<dbReference type="RefSeq" id="WP_076979006.1">
    <property type="nucleotide sequence ID" value="NZ_CP019124.1"/>
</dbReference>
<dbReference type="AlphaFoldDB" id="A0A1U7DGG5"/>
<organism evidence="2 3">
    <name type="scientific">Brevirhabdus pacifica</name>
    <dbReference type="NCBI Taxonomy" id="1267768"/>
    <lineage>
        <taxon>Bacteria</taxon>
        <taxon>Pseudomonadati</taxon>
        <taxon>Pseudomonadota</taxon>
        <taxon>Alphaproteobacteria</taxon>
        <taxon>Rhodobacterales</taxon>
        <taxon>Paracoccaceae</taxon>
        <taxon>Brevirhabdus</taxon>
    </lineage>
</organism>
<gene>
    <name evidence="2" type="ORF">BV394_03960</name>
</gene>
<dbReference type="EMBL" id="CP019124">
    <property type="protein sequence ID" value="APX88983.1"/>
    <property type="molecule type" value="Genomic_DNA"/>
</dbReference>
<feature type="compositionally biased region" description="Basic and acidic residues" evidence="1">
    <location>
        <begin position="109"/>
        <end position="121"/>
    </location>
</feature>
<accession>A0A1U7DGG5</accession>
<keyword evidence="3" id="KW-1185">Reference proteome</keyword>
<feature type="region of interest" description="Disordered" evidence="1">
    <location>
        <begin position="36"/>
        <end position="121"/>
    </location>
</feature>
<dbReference type="OrthoDB" id="7951357at2"/>
<dbReference type="PROSITE" id="PS51257">
    <property type="entry name" value="PROKAR_LIPOPROTEIN"/>
    <property type="match status" value="1"/>
</dbReference>
<proteinExistence type="predicted"/>
<feature type="compositionally biased region" description="Basic and acidic residues" evidence="1">
    <location>
        <begin position="36"/>
        <end position="45"/>
    </location>
</feature>
<sequence length="223" mass="23703">MRSIAGLVFVAGVAACAPQVPDSGAGVGFDNYSEYQQRRAERDRQLSGGAVQTATLAPASGGVTAAPAEPGTRPRGAPPSEAATAAGAPGTGRRQISDEQSFEAVASRESIESDRQRIEQQREQYRVIQPEPVPQRTGNTGPNIVQYALSTSHLPGTQMYRRSRWVTSGSNARNCAKYGAADIAQEAFLANGGPQKDRENLDPDGDGFACGWDPSPFRRAVNR</sequence>
<evidence type="ECO:0000256" key="1">
    <source>
        <dbReference type="SAM" id="MobiDB-lite"/>
    </source>
</evidence>
<name>A0A1U7DGG5_9RHOB</name>
<evidence type="ECO:0000313" key="2">
    <source>
        <dbReference type="EMBL" id="APX88983.1"/>
    </source>
</evidence>
<dbReference type="Proteomes" id="UP000187266">
    <property type="component" value="Chromosome"/>
</dbReference>
<feature type="region of interest" description="Disordered" evidence="1">
    <location>
        <begin position="190"/>
        <end position="223"/>
    </location>
</feature>
<evidence type="ECO:0000313" key="3">
    <source>
        <dbReference type="Proteomes" id="UP000187266"/>
    </source>
</evidence>
<reference evidence="2 3" key="1">
    <citation type="submission" date="2017-01" db="EMBL/GenBank/DDBJ databases">
        <title>Genomic analysis of Xuhuaishuia manganoxidans DY6-4.</title>
        <authorList>
            <person name="Wang X."/>
        </authorList>
    </citation>
    <scope>NUCLEOTIDE SEQUENCE [LARGE SCALE GENOMIC DNA]</scope>
    <source>
        <strain evidence="2 3">DY6-4</strain>
    </source>
</reference>
<accession>A0A2M9DF96</accession>
<feature type="compositionally biased region" description="Low complexity" evidence="1">
    <location>
        <begin position="78"/>
        <end position="94"/>
    </location>
</feature>
<protein>
    <submittedName>
        <fullName evidence="2">Uncharacterized protein</fullName>
    </submittedName>
</protein>
<dbReference type="STRING" id="1267768.BV394_03960"/>